<keyword evidence="2" id="KW-0004">4Fe-4S</keyword>
<evidence type="ECO:0000256" key="2">
    <source>
        <dbReference type="ARBA" id="ARBA00022485"/>
    </source>
</evidence>
<dbReference type="PROSITE" id="PS01305">
    <property type="entry name" value="MOAA_NIFB_PQQE"/>
    <property type="match status" value="1"/>
</dbReference>
<dbReference type="SFLD" id="SFLDG01067">
    <property type="entry name" value="SPASM/twitch_domain_containing"/>
    <property type="match status" value="1"/>
</dbReference>
<evidence type="ECO:0000256" key="3">
    <source>
        <dbReference type="ARBA" id="ARBA00022691"/>
    </source>
</evidence>
<comment type="cofactor">
    <cofactor evidence="1">
        <name>[4Fe-4S] cluster</name>
        <dbReference type="ChEBI" id="CHEBI:49883"/>
    </cofactor>
</comment>
<dbReference type="GO" id="GO:0046872">
    <property type="term" value="F:metal ion binding"/>
    <property type="evidence" value="ECO:0007669"/>
    <property type="project" value="UniProtKB-KW"/>
</dbReference>
<evidence type="ECO:0000313" key="9">
    <source>
        <dbReference type="Proteomes" id="UP000286271"/>
    </source>
</evidence>
<dbReference type="PANTHER" id="PTHR43787">
    <property type="entry name" value="FEMO COFACTOR BIOSYNTHESIS PROTEIN NIFB-RELATED"/>
    <property type="match status" value="1"/>
</dbReference>
<dbReference type="GO" id="GO:0003824">
    <property type="term" value="F:catalytic activity"/>
    <property type="evidence" value="ECO:0007669"/>
    <property type="project" value="InterPro"/>
</dbReference>
<accession>A0A3R6J635</accession>
<evidence type="ECO:0000313" key="8">
    <source>
        <dbReference type="EMBL" id="RHE99690.1"/>
    </source>
</evidence>
<evidence type="ECO:0000256" key="5">
    <source>
        <dbReference type="ARBA" id="ARBA00023004"/>
    </source>
</evidence>
<dbReference type="UniPathway" id="UPA00782"/>
<sequence length="420" mass="49663">MVYSFNKKEGILIYWNPLKILGAIKKMKESLFNYRFEYENQKYIFNTNNNGLIQINNDIFTEEEREYLRVNRFWVDDNEDEIALLEREINHNIQKRQKELELTIALTNYCNFSCVYCYQNKNEKLMTTEVANMIIEKIDRILNDNIFEGINIHYFGGEPLLNIPVLIYLDENIKKITDKIGIVYKAFLTTNGSMLSKELLQKVKFSSIQLTFDGLEKTHDRLRVSDHFHFKEEIELIENIMNFSQAKVLLRTNICKENKDEIIALHKYIFEKFGNERIEINPNRTIKYHQDDSFEMLSVQEYAEVAYQIKLLWSEQKGKFELPVPRSTPCKFPYGNAYAISPEGYCTFCSGSMDQEKKYFFDVDIENKKMFSVRKECKKCNILPLCLGGCIIQYNLRAGACTYEKYELKNILISYIKHIS</sequence>
<keyword evidence="6" id="KW-0411">Iron-sulfur</keyword>
<gene>
    <name evidence="8" type="ORF">DW707_03195</name>
</gene>
<name>A0A3R6J635_9FIRM</name>
<evidence type="ECO:0000256" key="1">
    <source>
        <dbReference type="ARBA" id="ARBA00001966"/>
    </source>
</evidence>
<dbReference type="PANTHER" id="PTHR43787:SF3">
    <property type="entry name" value="ARYLSULFATASE REGULATORY PROTEIN"/>
    <property type="match status" value="1"/>
</dbReference>
<organism evidence="8 9">
    <name type="scientific">Roseburia inulinivorans</name>
    <dbReference type="NCBI Taxonomy" id="360807"/>
    <lineage>
        <taxon>Bacteria</taxon>
        <taxon>Bacillati</taxon>
        <taxon>Bacillota</taxon>
        <taxon>Clostridia</taxon>
        <taxon>Lachnospirales</taxon>
        <taxon>Lachnospiraceae</taxon>
        <taxon>Roseburia</taxon>
    </lineage>
</organism>
<evidence type="ECO:0000259" key="7">
    <source>
        <dbReference type="PROSITE" id="PS51918"/>
    </source>
</evidence>
<keyword evidence="3" id="KW-0949">S-adenosyl-L-methionine</keyword>
<dbReference type="CDD" id="cd01335">
    <property type="entry name" value="Radical_SAM"/>
    <property type="match status" value="1"/>
</dbReference>
<dbReference type="InterPro" id="IPR013785">
    <property type="entry name" value="Aldolase_TIM"/>
</dbReference>
<dbReference type="InterPro" id="IPR058240">
    <property type="entry name" value="rSAM_sf"/>
</dbReference>
<reference evidence="8 9" key="1">
    <citation type="submission" date="2018-08" db="EMBL/GenBank/DDBJ databases">
        <title>A genome reference for cultivated species of the human gut microbiota.</title>
        <authorList>
            <person name="Zou Y."/>
            <person name="Xue W."/>
            <person name="Luo G."/>
        </authorList>
    </citation>
    <scope>NUCLEOTIDE SEQUENCE [LARGE SCALE GENOMIC DNA]</scope>
    <source>
        <strain evidence="8 9">AM27-11</strain>
    </source>
</reference>
<keyword evidence="5" id="KW-0408">Iron</keyword>
<proteinExistence type="predicted"/>
<evidence type="ECO:0000256" key="4">
    <source>
        <dbReference type="ARBA" id="ARBA00022723"/>
    </source>
</evidence>
<keyword evidence="4" id="KW-0479">Metal-binding</keyword>
<dbReference type="Pfam" id="PF04055">
    <property type="entry name" value="Radical_SAM"/>
    <property type="match status" value="1"/>
</dbReference>
<dbReference type="SFLD" id="SFLDS00029">
    <property type="entry name" value="Radical_SAM"/>
    <property type="match status" value="1"/>
</dbReference>
<feature type="domain" description="Radical SAM core" evidence="7">
    <location>
        <begin position="96"/>
        <end position="315"/>
    </location>
</feature>
<dbReference type="InterPro" id="IPR007197">
    <property type="entry name" value="rSAM"/>
</dbReference>
<evidence type="ECO:0000256" key="6">
    <source>
        <dbReference type="ARBA" id="ARBA00023014"/>
    </source>
</evidence>
<dbReference type="AlphaFoldDB" id="A0A3R6J635"/>
<dbReference type="InterPro" id="IPR000385">
    <property type="entry name" value="MoaA_NifB_PqqE_Fe-S-bd_CS"/>
</dbReference>
<dbReference type="Gene3D" id="3.20.20.70">
    <property type="entry name" value="Aldolase class I"/>
    <property type="match status" value="1"/>
</dbReference>
<protein>
    <submittedName>
        <fullName evidence="8">Radical SAM protein</fullName>
    </submittedName>
</protein>
<dbReference type="SUPFAM" id="SSF102114">
    <property type="entry name" value="Radical SAM enzymes"/>
    <property type="match status" value="1"/>
</dbReference>
<dbReference type="GO" id="GO:0051539">
    <property type="term" value="F:4 iron, 4 sulfur cluster binding"/>
    <property type="evidence" value="ECO:0007669"/>
    <property type="project" value="UniProtKB-KW"/>
</dbReference>
<dbReference type="Proteomes" id="UP000286271">
    <property type="component" value="Unassembled WGS sequence"/>
</dbReference>
<dbReference type="PROSITE" id="PS51918">
    <property type="entry name" value="RADICAL_SAM"/>
    <property type="match status" value="1"/>
</dbReference>
<dbReference type="EMBL" id="QSKW01000003">
    <property type="protein sequence ID" value="RHE99690.1"/>
    <property type="molecule type" value="Genomic_DNA"/>
</dbReference>
<comment type="caution">
    <text evidence="8">The sequence shown here is derived from an EMBL/GenBank/DDBJ whole genome shotgun (WGS) entry which is preliminary data.</text>
</comment>